<dbReference type="PROSITE" id="PS00211">
    <property type="entry name" value="ABC_TRANSPORTER_1"/>
    <property type="match status" value="2"/>
</dbReference>
<evidence type="ECO:0000256" key="6">
    <source>
        <dbReference type="ARBA" id="ARBA00022840"/>
    </source>
</evidence>
<protein>
    <submittedName>
        <fullName evidence="9">ABC transporter ATP-binding protein</fullName>
    </submittedName>
</protein>
<feature type="domain" description="ABC transporter" evidence="8">
    <location>
        <begin position="19"/>
        <end position="269"/>
    </location>
</feature>
<keyword evidence="7" id="KW-0472">Membrane</keyword>
<evidence type="ECO:0000259" key="8">
    <source>
        <dbReference type="PROSITE" id="PS50893"/>
    </source>
</evidence>
<keyword evidence="4" id="KW-1003">Cell membrane</keyword>
<comment type="subcellular location">
    <subcellularLocation>
        <location evidence="1">Cell inner membrane</location>
        <topology evidence="1">Peripheral membrane protein</topology>
    </subcellularLocation>
</comment>
<dbReference type="GO" id="GO:0016887">
    <property type="term" value="F:ATP hydrolysis activity"/>
    <property type="evidence" value="ECO:0007669"/>
    <property type="project" value="InterPro"/>
</dbReference>
<sequence length="561" mass="61677">MSELENVSAVKPSTTPAVLNIEGLELRVQSDAGVQSVVRNLSLAVQRGETFALVGESGCGKSMTAMAILRLLPEAAWMQSGQIALDGLELPPLPEQQMQDVRGKRISVIFQEPSTSLNPVMSIGRQISEVIRRHAVVPAGQERATAIKWLERVGIPGAAQRYDDFPFQFSGGQKQRIMIAIALAAEPDLLVADEPTTALDVTVQAQILQLLADIQKEMGLAILLITHDLLLVKQYADYVALMRHGQIVEAGLASQFFLRPSHPYARELLDAIPTFEKRGRPLSRAVAPIEAVAPRSSGKELVLDIQGLSVSYKQAGSWWRRLPVIPVVKDLSLQLHKGETLALVGESGCGKSTVARTLMRLLDHQAQISGQVQMQGQNVLQVKGKALRQLRSRLQIIFQDPYGSLDPRMMVGDILLEGLTALRPELDAKARRKRIETLVDQVGLPKNALDRYAHEFSGGQRQRIAIARALAVEPAVLICDEPTSALDVSVQAQILDLMRELQMELGLAYLFITHNFGVVEYLADRIVIMAKGRIVEQGSAQHVLFHPQEELTQRLLAAVPR</sequence>
<dbReference type="GO" id="GO:0005524">
    <property type="term" value="F:ATP binding"/>
    <property type="evidence" value="ECO:0007669"/>
    <property type="project" value="UniProtKB-KW"/>
</dbReference>
<dbReference type="Gene3D" id="3.40.50.300">
    <property type="entry name" value="P-loop containing nucleotide triphosphate hydrolases"/>
    <property type="match status" value="2"/>
</dbReference>
<dbReference type="STRING" id="511.UZ73_05580"/>
<comment type="caution">
    <text evidence="9">The sequence shown here is derived from an EMBL/GenBank/DDBJ whole genome shotgun (WGS) entry which is preliminary data.</text>
</comment>
<gene>
    <name evidence="9" type="ORF">DF183_06625</name>
</gene>
<dbReference type="InterPro" id="IPR003439">
    <property type="entry name" value="ABC_transporter-like_ATP-bd"/>
</dbReference>
<dbReference type="PROSITE" id="PS50893">
    <property type="entry name" value="ABC_TRANSPORTER_2"/>
    <property type="match status" value="2"/>
</dbReference>
<dbReference type="SUPFAM" id="SSF52540">
    <property type="entry name" value="P-loop containing nucleoside triphosphate hydrolases"/>
    <property type="match status" value="2"/>
</dbReference>
<organism evidence="9 10">
    <name type="scientific">Alcaligenes faecalis</name>
    <dbReference type="NCBI Taxonomy" id="511"/>
    <lineage>
        <taxon>Bacteria</taxon>
        <taxon>Pseudomonadati</taxon>
        <taxon>Pseudomonadota</taxon>
        <taxon>Betaproteobacteria</taxon>
        <taxon>Burkholderiales</taxon>
        <taxon>Alcaligenaceae</taxon>
        <taxon>Alcaligenes</taxon>
    </lineage>
</organism>
<keyword evidence="3" id="KW-0813">Transport</keyword>
<evidence type="ECO:0000256" key="3">
    <source>
        <dbReference type="ARBA" id="ARBA00022448"/>
    </source>
</evidence>
<dbReference type="NCBIfam" id="NF008453">
    <property type="entry name" value="PRK11308.1"/>
    <property type="match status" value="2"/>
</dbReference>
<dbReference type="GO" id="GO:0005886">
    <property type="term" value="C:plasma membrane"/>
    <property type="evidence" value="ECO:0007669"/>
    <property type="project" value="UniProtKB-SubCell"/>
</dbReference>
<feature type="domain" description="ABC transporter" evidence="8">
    <location>
        <begin position="305"/>
        <end position="556"/>
    </location>
</feature>
<evidence type="ECO:0000256" key="1">
    <source>
        <dbReference type="ARBA" id="ARBA00004417"/>
    </source>
</evidence>
<dbReference type="AlphaFoldDB" id="A0A2U2BK62"/>
<evidence type="ECO:0000256" key="7">
    <source>
        <dbReference type="ARBA" id="ARBA00023136"/>
    </source>
</evidence>
<dbReference type="InterPro" id="IPR050388">
    <property type="entry name" value="ABC_Ni/Peptide_Import"/>
</dbReference>
<dbReference type="Pfam" id="PF00005">
    <property type="entry name" value="ABC_tran"/>
    <property type="match status" value="2"/>
</dbReference>
<dbReference type="Pfam" id="PF08352">
    <property type="entry name" value="oligo_HPY"/>
    <property type="match status" value="1"/>
</dbReference>
<dbReference type="GO" id="GO:0015833">
    <property type="term" value="P:peptide transport"/>
    <property type="evidence" value="ECO:0007669"/>
    <property type="project" value="InterPro"/>
</dbReference>
<dbReference type="RefSeq" id="WP_109088713.1">
    <property type="nucleotide sequence ID" value="NZ_QEXO01000002.1"/>
</dbReference>
<dbReference type="EMBL" id="QEXO01000002">
    <property type="protein sequence ID" value="PWE14400.1"/>
    <property type="molecule type" value="Genomic_DNA"/>
</dbReference>
<name>A0A2U2BK62_ALCFA</name>
<dbReference type="PANTHER" id="PTHR43297:SF2">
    <property type="entry name" value="DIPEPTIDE TRANSPORT ATP-BINDING PROTEIN DPPD"/>
    <property type="match status" value="1"/>
</dbReference>
<dbReference type="NCBIfam" id="NF007739">
    <property type="entry name" value="PRK10419.1"/>
    <property type="match status" value="2"/>
</dbReference>
<dbReference type="InterPro" id="IPR013563">
    <property type="entry name" value="Oligopep_ABC_C"/>
</dbReference>
<accession>A0A2U2BK62</accession>
<comment type="similarity">
    <text evidence="2">Belongs to the ABC transporter superfamily.</text>
</comment>
<evidence type="ECO:0000256" key="5">
    <source>
        <dbReference type="ARBA" id="ARBA00022741"/>
    </source>
</evidence>
<dbReference type="Proteomes" id="UP000245216">
    <property type="component" value="Unassembled WGS sequence"/>
</dbReference>
<dbReference type="SMART" id="SM00382">
    <property type="entry name" value="AAA"/>
    <property type="match status" value="2"/>
</dbReference>
<reference evidence="9 10" key="1">
    <citation type="submission" date="2018-05" db="EMBL/GenBank/DDBJ databases">
        <title>Genome Sequence of an Efficient Indole-Degrading Bacterium, Alcaligenes sp.YBY.</title>
        <authorList>
            <person name="Yang B."/>
        </authorList>
    </citation>
    <scope>NUCLEOTIDE SEQUENCE [LARGE SCALE GENOMIC DNA]</scope>
    <source>
        <strain evidence="9 10">YBY</strain>
    </source>
</reference>
<reference evidence="9 10" key="2">
    <citation type="submission" date="2018-05" db="EMBL/GenBank/DDBJ databases">
        <authorList>
            <person name="Lanie J.A."/>
            <person name="Ng W.-L."/>
            <person name="Kazmierczak K.M."/>
            <person name="Andrzejewski T.M."/>
            <person name="Davidsen T.M."/>
            <person name="Wayne K.J."/>
            <person name="Tettelin H."/>
            <person name="Glass J.I."/>
            <person name="Rusch D."/>
            <person name="Podicherti R."/>
            <person name="Tsui H.-C.T."/>
            <person name="Winkler M.E."/>
        </authorList>
    </citation>
    <scope>NUCLEOTIDE SEQUENCE [LARGE SCALE GENOMIC DNA]</scope>
    <source>
        <strain evidence="9 10">YBY</strain>
    </source>
</reference>
<dbReference type="InterPro" id="IPR017871">
    <property type="entry name" value="ABC_transporter-like_CS"/>
</dbReference>
<keyword evidence="6 9" id="KW-0067">ATP-binding</keyword>
<evidence type="ECO:0000313" key="10">
    <source>
        <dbReference type="Proteomes" id="UP000245216"/>
    </source>
</evidence>
<evidence type="ECO:0000256" key="4">
    <source>
        <dbReference type="ARBA" id="ARBA00022475"/>
    </source>
</evidence>
<evidence type="ECO:0000256" key="2">
    <source>
        <dbReference type="ARBA" id="ARBA00005417"/>
    </source>
</evidence>
<dbReference type="CDD" id="cd03257">
    <property type="entry name" value="ABC_NikE_OppD_transporters"/>
    <property type="match status" value="2"/>
</dbReference>
<proteinExistence type="inferred from homology"/>
<keyword evidence="5" id="KW-0547">Nucleotide-binding</keyword>
<dbReference type="PANTHER" id="PTHR43297">
    <property type="entry name" value="OLIGOPEPTIDE TRANSPORT ATP-BINDING PROTEIN APPD"/>
    <property type="match status" value="1"/>
</dbReference>
<dbReference type="GO" id="GO:0055085">
    <property type="term" value="P:transmembrane transport"/>
    <property type="evidence" value="ECO:0007669"/>
    <property type="project" value="UniProtKB-ARBA"/>
</dbReference>
<evidence type="ECO:0000313" key="9">
    <source>
        <dbReference type="EMBL" id="PWE14400.1"/>
    </source>
</evidence>
<dbReference type="FunFam" id="3.40.50.300:FF:000016">
    <property type="entry name" value="Oligopeptide ABC transporter ATP-binding component"/>
    <property type="match status" value="2"/>
</dbReference>
<dbReference type="InterPro" id="IPR003593">
    <property type="entry name" value="AAA+_ATPase"/>
</dbReference>
<dbReference type="InterPro" id="IPR027417">
    <property type="entry name" value="P-loop_NTPase"/>
</dbReference>